<dbReference type="AlphaFoldDB" id="A0A1G6J616"/>
<reference evidence="1 2" key="1">
    <citation type="submission" date="2016-09" db="EMBL/GenBank/DDBJ databases">
        <authorList>
            <person name="Capua I."/>
            <person name="De Benedictis P."/>
            <person name="Joannis T."/>
            <person name="Lombin L.H."/>
            <person name="Cattoli G."/>
        </authorList>
    </citation>
    <scope>NUCLEOTIDE SEQUENCE [LARGE SCALE GENOMIC DNA]</scope>
    <source>
        <strain evidence="1 2">A7P-90m</strain>
    </source>
</reference>
<sequence length="28" mass="3344">MRELPNAVREPPEAFGSITNYFRERIYS</sequence>
<protein>
    <submittedName>
        <fullName evidence="1">Uncharacterized protein</fullName>
    </submittedName>
</protein>
<gene>
    <name evidence="1" type="ORF">SAMN05216323_101845</name>
</gene>
<evidence type="ECO:0000313" key="1">
    <source>
        <dbReference type="EMBL" id="SDC13755.1"/>
    </source>
</evidence>
<dbReference type="EMBL" id="FMYP01000018">
    <property type="protein sequence ID" value="SDC13755.1"/>
    <property type="molecule type" value="Genomic_DNA"/>
</dbReference>
<organism evidence="1 2">
    <name type="scientific">Williamwhitmania taraxaci</name>
    <dbReference type="NCBI Taxonomy" id="1640674"/>
    <lineage>
        <taxon>Bacteria</taxon>
        <taxon>Pseudomonadati</taxon>
        <taxon>Bacteroidota</taxon>
        <taxon>Bacteroidia</taxon>
        <taxon>Bacteroidales</taxon>
        <taxon>Williamwhitmaniaceae</taxon>
        <taxon>Williamwhitmania</taxon>
    </lineage>
</organism>
<proteinExistence type="predicted"/>
<dbReference type="Proteomes" id="UP000199452">
    <property type="component" value="Unassembled WGS sequence"/>
</dbReference>
<keyword evidence="2" id="KW-1185">Reference proteome</keyword>
<accession>A0A1G6J616</accession>
<name>A0A1G6J616_9BACT</name>
<evidence type="ECO:0000313" key="2">
    <source>
        <dbReference type="Proteomes" id="UP000199452"/>
    </source>
</evidence>